<reference evidence="1" key="1">
    <citation type="submission" date="2022-02" db="EMBL/GenBank/DDBJ databases">
        <title>Plant Genome Project.</title>
        <authorList>
            <person name="Zhang R.-G."/>
        </authorList>
    </citation>
    <scope>NUCLEOTIDE SEQUENCE</scope>
    <source>
        <strain evidence="1">AT1</strain>
    </source>
</reference>
<accession>A0ACC0PIV0</accession>
<proteinExistence type="predicted"/>
<protein>
    <submittedName>
        <fullName evidence="1">Uncharacterized protein</fullName>
    </submittedName>
</protein>
<evidence type="ECO:0000313" key="2">
    <source>
        <dbReference type="Proteomes" id="UP001062846"/>
    </source>
</evidence>
<sequence>MQVLNNHDYLRILQLKMIIHRDELDEVLAETSMENKTVIIAMVNKAYVEGDKSILDLFLDSFWLGDSTQGLINHLLIVATDEVSYQRCKFLQRHCYKLETDGVDFAEEQLYMTKNYLEMMWRRTQFLGDVLKRGYNFIFTDTDILWLRNPISILSSNETIDFQIATDFFNGSNSDHLNNGFSIVRSNNKTISLFDYWYAKRKDYDGCTEQVVLVTLVKNGLFKDLGLTFRFLDTLYFSGFCEKSRDVGVVVTVHANCCRTVSAKIADLTTVIHHWKRAKKLPANETSTFRWPEHVACIDSWKNYTNPW</sequence>
<keyword evidence="2" id="KW-1185">Reference proteome</keyword>
<comment type="caution">
    <text evidence="1">The sequence shown here is derived from an EMBL/GenBank/DDBJ whole genome shotgun (WGS) entry which is preliminary data.</text>
</comment>
<name>A0ACC0PIV0_RHOML</name>
<evidence type="ECO:0000313" key="1">
    <source>
        <dbReference type="EMBL" id="KAI8564443.1"/>
    </source>
</evidence>
<organism evidence="1 2">
    <name type="scientific">Rhododendron molle</name>
    <name type="common">Chinese azalea</name>
    <name type="synonym">Azalea mollis</name>
    <dbReference type="NCBI Taxonomy" id="49168"/>
    <lineage>
        <taxon>Eukaryota</taxon>
        <taxon>Viridiplantae</taxon>
        <taxon>Streptophyta</taxon>
        <taxon>Embryophyta</taxon>
        <taxon>Tracheophyta</taxon>
        <taxon>Spermatophyta</taxon>
        <taxon>Magnoliopsida</taxon>
        <taxon>eudicotyledons</taxon>
        <taxon>Gunneridae</taxon>
        <taxon>Pentapetalae</taxon>
        <taxon>asterids</taxon>
        <taxon>Ericales</taxon>
        <taxon>Ericaceae</taxon>
        <taxon>Ericoideae</taxon>
        <taxon>Rhodoreae</taxon>
        <taxon>Rhododendron</taxon>
    </lineage>
</organism>
<gene>
    <name evidence="1" type="ORF">RHMOL_Rhmol03G0182000</name>
</gene>
<dbReference type="Proteomes" id="UP001062846">
    <property type="component" value="Chromosome 3"/>
</dbReference>
<dbReference type="EMBL" id="CM046390">
    <property type="protein sequence ID" value="KAI8564443.1"/>
    <property type="molecule type" value="Genomic_DNA"/>
</dbReference>